<evidence type="ECO:0000313" key="4">
    <source>
        <dbReference type="Proteomes" id="UP000254424"/>
    </source>
</evidence>
<dbReference type="OrthoDB" id="1204817at2"/>
<accession>A0A380YJS5</accession>
<feature type="signal peptide" evidence="1">
    <location>
        <begin position="1"/>
        <end position="20"/>
    </location>
</feature>
<dbReference type="InterPro" id="IPR032295">
    <property type="entry name" value="DUF4842"/>
</dbReference>
<gene>
    <name evidence="3" type="ORF">NCTC11155_00945</name>
</gene>
<evidence type="ECO:0000313" key="3">
    <source>
        <dbReference type="EMBL" id="SUV28984.1"/>
    </source>
</evidence>
<dbReference type="RefSeq" id="WP_004290097.1">
    <property type="nucleotide sequence ID" value="NZ_CABKNQ010000019.1"/>
</dbReference>
<evidence type="ECO:0000256" key="1">
    <source>
        <dbReference type="SAM" id="SignalP"/>
    </source>
</evidence>
<name>A0A380YJS5_9BACE</name>
<keyword evidence="1" id="KW-0732">Signal</keyword>
<protein>
    <submittedName>
        <fullName evidence="3">Putative lipoprotein</fullName>
    </submittedName>
</protein>
<dbReference type="EMBL" id="UFSX01000001">
    <property type="protein sequence ID" value="SUV28984.1"/>
    <property type="molecule type" value="Genomic_DNA"/>
</dbReference>
<dbReference type="Proteomes" id="UP000254424">
    <property type="component" value="Unassembled WGS sequence"/>
</dbReference>
<feature type="chain" id="PRO_5016640620" evidence="1">
    <location>
        <begin position="21"/>
        <end position="864"/>
    </location>
</feature>
<dbReference type="AlphaFoldDB" id="A0A380YJS5"/>
<organism evidence="3 4">
    <name type="scientific">Bacteroides eggerthii</name>
    <dbReference type="NCBI Taxonomy" id="28111"/>
    <lineage>
        <taxon>Bacteria</taxon>
        <taxon>Pseudomonadati</taxon>
        <taxon>Bacteroidota</taxon>
        <taxon>Bacteroidia</taxon>
        <taxon>Bacteroidales</taxon>
        <taxon>Bacteroidaceae</taxon>
        <taxon>Bacteroides</taxon>
    </lineage>
</organism>
<keyword evidence="3" id="KW-0449">Lipoprotein</keyword>
<sequence length="864" mass="95830">MKLFNRFSVMAAIVSTLVPAGCTDDVYDPERGIQTVPKENPLGEDFSAPDSFDWSMINAVNLNVEVKDEFNGRYKYLIEVFTDNPISNASVTPIAAGTANKNKSYNTEVSISKATTRLFIRQTDPKQRKEVYEYAIPENGGTMNCKLFYVSTGTRAASGVTSSSNSAFEAARQAGITEIEDKEYKESEVIPSVPATSDKFNDNSSGVLSNGAKYIIGRGETERQTIKTNNNDRATVFVQGVWELNGNLNSNLDIYVMNGGKIIASNLTIGNNNTLTIQNGGNLECVSLNLGCPTKNFGTITASKDLTMNLGGHPELFNEGVIDVKGEVRINGSNVINHHIFSAKTVKVTSVQLLNKANLNSATNININGSRIFNYGYIKFDKNDGEIKTDNSTATVIINHDKAKITGHEIEGHLSVYNDGIIEVSEFTSSSLYNSCTVIVKEEFKFQNMTLNKGSITAGRANESDTEWLPVPEIETHANAKLTLIDGSMIKAKEFDVESGNVIFQAINITNDNKSMIKVEEIEFENPTNTELLGRNLVIEGKIKGPDKHHPFKKNESINTGFDESKYTIETCGGLYDEGNKGEEEKDPDFPIEIGDSDTYTFTFEDNWPVYGDFDMNDLVIVMSRKELKVNEDGIVERLRITLDLRAVGATKTLGAGIRFIKLPQNIRPDKFTVSGKNVSFEDGQSLPTYILFNDAHTALWGSKYTDASKFINTVADGPFKKDTKEYSIIMELPASANVKPEDLNINHIDIFAITAPTTVKRERTEVHVAGFAPTDLATTYYLNSGNDNSSVAENRYYLSKENLAWAVVIPQEFAWPTEHQKITTVYDKFKSWVTTGGQQDNDWYKSHSQDVYPIENLTQLNKY</sequence>
<dbReference type="InterPro" id="IPR031025">
    <property type="entry name" value="LruC_dom"/>
</dbReference>
<proteinExistence type="predicted"/>
<dbReference type="STRING" id="483216.BACEGG_01808"/>
<feature type="domain" description="DUF4842" evidence="2">
    <location>
        <begin position="636"/>
        <end position="845"/>
    </location>
</feature>
<dbReference type="Pfam" id="PF16130">
    <property type="entry name" value="DUF4842"/>
    <property type="match status" value="1"/>
</dbReference>
<reference evidence="3 4" key="1">
    <citation type="submission" date="2018-06" db="EMBL/GenBank/DDBJ databases">
        <authorList>
            <consortium name="Pathogen Informatics"/>
            <person name="Doyle S."/>
        </authorList>
    </citation>
    <scope>NUCLEOTIDE SEQUENCE [LARGE SCALE GENOMIC DNA]</scope>
    <source>
        <strain evidence="3 4">NCTC11155</strain>
    </source>
</reference>
<dbReference type="NCBIfam" id="TIGR04456">
    <property type="entry name" value="LruC_dom"/>
    <property type="match status" value="1"/>
</dbReference>
<dbReference type="GeneID" id="93070876"/>
<evidence type="ECO:0000259" key="2">
    <source>
        <dbReference type="Pfam" id="PF16130"/>
    </source>
</evidence>